<organism evidence="1 2">
    <name type="scientific">Fusarium decemcellulare</name>
    <dbReference type="NCBI Taxonomy" id="57161"/>
    <lineage>
        <taxon>Eukaryota</taxon>
        <taxon>Fungi</taxon>
        <taxon>Dikarya</taxon>
        <taxon>Ascomycota</taxon>
        <taxon>Pezizomycotina</taxon>
        <taxon>Sordariomycetes</taxon>
        <taxon>Hypocreomycetidae</taxon>
        <taxon>Hypocreales</taxon>
        <taxon>Nectriaceae</taxon>
        <taxon>Fusarium</taxon>
        <taxon>Fusarium decemcellulare species complex</taxon>
    </lineage>
</organism>
<gene>
    <name evidence="1" type="ORF">NM208_g15816</name>
</gene>
<proteinExistence type="predicted"/>
<reference evidence="1" key="1">
    <citation type="submission" date="2022-08" db="EMBL/GenBank/DDBJ databases">
        <title>Genome Sequence of Fusarium decemcellulare.</title>
        <authorList>
            <person name="Buettner E."/>
        </authorList>
    </citation>
    <scope>NUCLEOTIDE SEQUENCE</scope>
    <source>
        <strain evidence="1">Babe19</strain>
    </source>
</reference>
<evidence type="ECO:0000313" key="2">
    <source>
        <dbReference type="Proteomes" id="UP001148629"/>
    </source>
</evidence>
<accession>A0ACC1REL3</accession>
<protein>
    <submittedName>
        <fullName evidence="1">Uncharacterized protein</fullName>
    </submittedName>
</protein>
<keyword evidence="2" id="KW-1185">Reference proteome</keyword>
<sequence>MSETISNQARSHGHPISPEDNTVAIPDPEEKETNKFRPERTATFRDYLRIFTYATKWDFLAYTAGVVAAIGAGVATPIMFIIFGNFVNNFSGFVTGNADHSLGQVEDDLDQLWYFTYPQQPPS</sequence>
<comment type="caution">
    <text evidence="1">The sequence shown here is derived from an EMBL/GenBank/DDBJ whole genome shotgun (WGS) entry which is preliminary data.</text>
</comment>
<dbReference type="EMBL" id="JANRMS010004479">
    <property type="protein sequence ID" value="KAJ3508483.1"/>
    <property type="molecule type" value="Genomic_DNA"/>
</dbReference>
<dbReference type="Proteomes" id="UP001148629">
    <property type="component" value="Unassembled WGS sequence"/>
</dbReference>
<evidence type="ECO:0000313" key="1">
    <source>
        <dbReference type="EMBL" id="KAJ3508483.1"/>
    </source>
</evidence>
<name>A0ACC1REL3_9HYPO</name>